<dbReference type="GO" id="GO:0016020">
    <property type="term" value="C:membrane"/>
    <property type="evidence" value="ECO:0007669"/>
    <property type="project" value="UniProtKB-SubCell"/>
</dbReference>
<dbReference type="OMA" id="NRHSWSF"/>
<dbReference type="OrthoDB" id="3647at2759"/>
<dbReference type="Gene3D" id="3.90.550.20">
    <property type="match status" value="1"/>
</dbReference>
<keyword evidence="5 7" id="KW-1133">Transmembrane helix</keyword>
<dbReference type="InterPro" id="IPR029044">
    <property type="entry name" value="Nucleotide-diphossugar_trans"/>
</dbReference>
<evidence type="ECO:0000256" key="4">
    <source>
        <dbReference type="ARBA" id="ARBA00022692"/>
    </source>
</evidence>
<evidence type="ECO:0000256" key="3">
    <source>
        <dbReference type="ARBA" id="ARBA00022679"/>
    </source>
</evidence>
<evidence type="ECO:0000313" key="8">
    <source>
        <dbReference type="EMBL" id="CRG88822.1"/>
    </source>
</evidence>
<dbReference type="GO" id="GO:0051999">
    <property type="term" value="P:mannosyl-inositol phosphorylceramide biosynthetic process"/>
    <property type="evidence" value="ECO:0007669"/>
    <property type="project" value="TreeGrafter"/>
</dbReference>
<evidence type="ECO:0000256" key="5">
    <source>
        <dbReference type="ARBA" id="ARBA00022989"/>
    </source>
</evidence>
<proteinExistence type="inferred from homology"/>
<organism evidence="8 9">
    <name type="scientific">Talaromyces islandicus</name>
    <name type="common">Penicillium islandicum</name>
    <dbReference type="NCBI Taxonomy" id="28573"/>
    <lineage>
        <taxon>Eukaryota</taxon>
        <taxon>Fungi</taxon>
        <taxon>Dikarya</taxon>
        <taxon>Ascomycota</taxon>
        <taxon>Pezizomycotina</taxon>
        <taxon>Eurotiomycetes</taxon>
        <taxon>Eurotiomycetidae</taxon>
        <taxon>Eurotiales</taxon>
        <taxon>Trichocomaceae</taxon>
        <taxon>Talaromyces</taxon>
        <taxon>Talaromyces sect. Islandici</taxon>
    </lineage>
</organism>
<keyword evidence="6 7" id="KW-0472">Membrane</keyword>
<feature type="transmembrane region" description="Helical" evidence="7">
    <location>
        <begin position="196"/>
        <end position="217"/>
    </location>
</feature>
<name>A0A0U1M067_TALIS</name>
<comment type="similarity">
    <text evidence="2">Belongs to the glycosyltransferase 32 family.</text>
</comment>
<evidence type="ECO:0000256" key="2">
    <source>
        <dbReference type="ARBA" id="ARBA00009003"/>
    </source>
</evidence>
<dbReference type="Pfam" id="PF04488">
    <property type="entry name" value="Gly_transf_sug"/>
    <property type="match status" value="1"/>
</dbReference>
<dbReference type="PANTHER" id="PTHR32385:SF20">
    <property type="entry name" value="MANNOSYL PHOSPHORYLINOSITOL CERAMIDE SYNTHASE CSH1-RELATED"/>
    <property type="match status" value="1"/>
</dbReference>
<dbReference type="Proteomes" id="UP000054383">
    <property type="component" value="Unassembled WGS sequence"/>
</dbReference>
<dbReference type="PANTHER" id="PTHR32385">
    <property type="entry name" value="MANNOSYL PHOSPHORYLINOSITOL CERAMIDE SYNTHASE"/>
    <property type="match status" value="1"/>
</dbReference>
<dbReference type="FunFam" id="3.90.550.20:FF:000001">
    <property type="entry name" value="MIPC synthase subunit (SurA)"/>
    <property type="match status" value="1"/>
</dbReference>
<accession>A0A0U1M067</accession>
<sequence>MRRGVLIFILVNFLIIAFLVRNVFTLLTLLIEDASADAIHRADIPSPVSSLLETRPQVIPKIIHQTYINESIPEQWIEPQQSCINLHPDYEYMLWTNEKSREFIATEYPWFLETYDGYPYPIQRADSIRYFVLAYYGGTYIDLDDGCQRRLDPLLSYPAWVRRTKPTGISNDAMGAVPQHPFFLRVIESLQTYDRYWFLPYITVMYSTGPLFLSVIWKEYMGESSNVDRVRVLMPDEYNRFSWSFFTHHVGNSWHGADAQLIFWMLRYWVLLTVIGFILAGVVGFCMWWVYGRLLVAGQYRFRGRGASPSRRRPLRIMPRFLRRISSKTSISSDEEIGCKSEGYFD</sequence>
<keyword evidence="4 7" id="KW-0812">Transmembrane</keyword>
<feature type="transmembrane region" description="Helical" evidence="7">
    <location>
        <begin position="6"/>
        <end position="31"/>
    </location>
</feature>
<dbReference type="InterPro" id="IPR051706">
    <property type="entry name" value="Glycosyltransferase_domain"/>
</dbReference>
<evidence type="ECO:0000256" key="6">
    <source>
        <dbReference type="ARBA" id="ARBA00023136"/>
    </source>
</evidence>
<comment type="subcellular location">
    <subcellularLocation>
        <location evidence="1">Membrane</location>
        <topology evidence="1">Multi-pass membrane protein</topology>
    </subcellularLocation>
</comment>
<evidence type="ECO:0000256" key="7">
    <source>
        <dbReference type="SAM" id="Phobius"/>
    </source>
</evidence>
<dbReference type="GO" id="GO:0000030">
    <property type="term" value="F:mannosyltransferase activity"/>
    <property type="evidence" value="ECO:0007669"/>
    <property type="project" value="TreeGrafter"/>
</dbReference>
<gene>
    <name evidence="8" type="ORF">PISL3812_05857</name>
</gene>
<dbReference type="AlphaFoldDB" id="A0A0U1M067"/>
<feature type="transmembrane region" description="Helical" evidence="7">
    <location>
        <begin position="268"/>
        <end position="291"/>
    </location>
</feature>
<dbReference type="EMBL" id="CVMT01000005">
    <property type="protein sequence ID" value="CRG88822.1"/>
    <property type="molecule type" value="Genomic_DNA"/>
</dbReference>
<keyword evidence="9" id="KW-1185">Reference proteome</keyword>
<keyword evidence="3" id="KW-0808">Transferase</keyword>
<reference evidence="8 9" key="1">
    <citation type="submission" date="2015-04" db="EMBL/GenBank/DDBJ databases">
        <authorList>
            <person name="Syromyatnikov M.Y."/>
            <person name="Popov V.N."/>
        </authorList>
    </citation>
    <scope>NUCLEOTIDE SEQUENCE [LARGE SCALE GENOMIC DNA]</scope>
    <source>
        <strain evidence="8">WF-38-12</strain>
    </source>
</reference>
<protein>
    <submittedName>
        <fullName evidence="8">Mannosyl phosphorylinositol ceramide synthase CSH1</fullName>
    </submittedName>
</protein>
<evidence type="ECO:0000256" key="1">
    <source>
        <dbReference type="ARBA" id="ARBA00004141"/>
    </source>
</evidence>
<dbReference type="InterPro" id="IPR007577">
    <property type="entry name" value="GlycoTrfase_DXD_sugar-bd_CS"/>
</dbReference>
<dbReference type="SUPFAM" id="SSF53448">
    <property type="entry name" value="Nucleotide-diphospho-sugar transferases"/>
    <property type="match status" value="1"/>
</dbReference>
<evidence type="ECO:0000313" key="9">
    <source>
        <dbReference type="Proteomes" id="UP000054383"/>
    </source>
</evidence>